<evidence type="ECO:0000256" key="1">
    <source>
        <dbReference type="SAM" id="MobiDB-lite"/>
    </source>
</evidence>
<proteinExistence type="predicted"/>
<reference evidence="3" key="1">
    <citation type="submission" date="2021-02" db="EMBL/GenBank/DDBJ databases">
        <title>First Annotated Genome of the Yellow-green Alga Tribonema minus.</title>
        <authorList>
            <person name="Mahan K.M."/>
        </authorList>
    </citation>
    <scope>NUCLEOTIDE SEQUENCE</scope>
    <source>
        <strain evidence="3">UTEX B ZZ1240</strain>
    </source>
</reference>
<sequence length="257" mass="27430">MGPDGVFIVFGLFVIVGCVLFYCKYTQQSRHAAALQPSPTAHAANSSMATAVVMGTGPGSYLNGLPQGTVMRMPNRGTARGTNRPPERPRGLRGIDRSQQSAHRRSAAIPPELNPYQHSSAGQVVAVARAEPVHIPMAIAEYASDEDVESGAGEGRSQRAKPQAIAVAAVYGPAQRACIASSTRGAGFDRSLWHSVAAAIARCSAQRAAPGERNRALPLRRQWRRRRRTPATLRPPHDRILFTVAGRAGTVFAAYGS</sequence>
<gene>
    <name evidence="3" type="ORF">JKP88DRAFT_263338</name>
</gene>
<keyword evidence="2" id="KW-0472">Membrane</keyword>
<keyword evidence="4" id="KW-1185">Reference proteome</keyword>
<dbReference type="Proteomes" id="UP000664859">
    <property type="component" value="Unassembled WGS sequence"/>
</dbReference>
<comment type="caution">
    <text evidence="3">The sequence shown here is derived from an EMBL/GenBank/DDBJ whole genome shotgun (WGS) entry which is preliminary data.</text>
</comment>
<evidence type="ECO:0000313" key="4">
    <source>
        <dbReference type="Proteomes" id="UP000664859"/>
    </source>
</evidence>
<keyword evidence="2" id="KW-1133">Transmembrane helix</keyword>
<organism evidence="3 4">
    <name type="scientific">Tribonema minus</name>
    <dbReference type="NCBI Taxonomy" id="303371"/>
    <lineage>
        <taxon>Eukaryota</taxon>
        <taxon>Sar</taxon>
        <taxon>Stramenopiles</taxon>
        <taxon>Ochrophyta</taxon>
        <taxon>PX clade</taxon>
        <taxon>Xanthophyceae</taxon>
        <taxon>Tribonematales</taxon>
        <taxon>Tribonemataceae</taxon>
        <taxon>Tribonema</taxon>
    </lineage>
</organism>
<evidence type="ECO:0000313" key="3">
    <source>
        <dbReference type="EMBL" id="KAG5182288.1"/>
    </source>
</evidence>
<feature type="compositionally biased region" description="Basic and acidic residues" evidence="1">
    <location>
        <begin position="85"/>
        <end position="96"/>
    </location>
</feature>
<accession>A0A836CEK0</accession>
<name>A0A836CEK0_9STRA</name>
<keyword evidence="2" id="KW-0812">Transmembrane</keyword>
<feature type="transmembrane region" description="Helical" evidence="2">
    <location>
        <begin position="6"/>
        <end position="23"/>
    </location>
</feature>
<protein>
    <submittedName>
        <fullName evidence="3">Uncharacterized protein</fullName>
    </submittedName>
</protein>
<evidence type="ECO:0000256" key="2">
    <source>
        <dbReference type="SAM" id="Phobius"/>
    </source>
</evidence>
<feature type="region of interest" description="Disordered" evidence="1">
    <location>
        <begin position="63"/>
        <end position="115"/>
    </location>
</feature>
<dbReference type="AlphaFoldDB" id="A0A836CEK0"/>
<dbReference type="EMBL" id="JAFCMP010000257">
    <property type="protein sequence ID" value="KAG5182288.1"/>
    <property type="molecule type" value="Genomic_DNA"/>
</dbReference>